<evidence type="ECO:0000313" key="10">
    <source>
        <dbReference type="Proteomes" id="UP000823388"/>
    </source>
</evidence>
<dbReference type="GO" id="GO:0003700">
    <property type="term" value="F:DNA-binding transcription factor activity"/>
    <property type="evidence" value="ECO:0007669"/>
    <property type="project" value="InterPro"/>
</dbReference>
<evidence type="ECO:0000256" key="3">
    <source>
        <dbReference type="ARBA" id="ARBA00023125"/>
    </source>
</evidence>
<feature type="region of interest" description="Disordered" evidence="6">
    <location>
        <begin position="152"/>
        <end position="237"/>
    </location>
</feature>
<comment type="caution">
    <text evidence="9">The sequence shown here is derived from an EMBL/GenBank/DDBJ whole genome shotgun (WGS) entry which is preliminary data.</text>
</comment>
<dbReference type="GO" id="GO:0003677">
    <property type="term" value="F:DNA binding"/>
    <property type="evidence" value="ECO:0007669"/>
    <property type="project" value="UniProtKB-KW"/>
</dbReference>
<keyword evidence="4" id="KW-0804">Transcription</keyword>
<evidence type="ECO:0000256" key="8">
    <source>
        <dbReference type="SAM" id="SignalP"/>
    </source>
</evidence>
<evidence type="ECO:0000256" key="4">
    <source>
        <dbReference type="ARBA" id="ARBA00023163"/>
    </source>
</evidence>
<keyword evidence="5" id="KW-0539">Nucleus</keyword>
<dbReference type="InterPro" id="IPR046347">
    <property type="entry name" value="bZIP_sf"/>
</dbReference>
<evidence type="ECO:0000256" key="7">
    <source>
        <dbReference type="SAM" id="Phobius"/>
    </source>
</evidence>
<feature type="signal peptide" evidence="8">
    <location>
        <begin position="1"/>
        <end position="19"/>
    </location>
</feature>
<evidence type="ECO:0000256" key="5">
    <source>
        <dbReference type="ARBA" id="ARBA00023242"/>
    </source>
</evidence>
<dbReference type="SUPFAM" id="SSF57959">
    <property type="entry name" value="Leucine zipper domain"/>
    <property type="match status" value="1"/>
</dbReference>
<organism evidence="9 10">
    <name type="scientific">Panicum virgatum</name>
    <name type="common">Blackwell switchgrass</name>
    <dbReference type="NCBI Taxonomy" id="38727"/>
    <lineage>
        <taxon>Eukaryota</taxon>
        <taxon>Viridiplantae</taxon>
        <taxon>Streptophyta</taxon>
        <taxon>Embryophyta</taxon>
        <taxon>Tracheophyta</taxon>
        <taxon>Spermatophyta</taxon>
        <taxon>Magnoliopsida</taxon>
        <taxon>Liliopsida</taxon>
        <taxon>Poales</taxon>
        <taxon>Poaceae</taxon>
        <taxon>PACMAD clade</taxon>
        <taxon>Panicoideae</taxon>
        <taxon>Panicodae</taxon>
        <taxon>Paniceae</taxon>
        <taxon>Panicinae</taxon>
        <taxon>Panicum</taxon>
        <taxon>Panicum sect. Hiantes</taxon>
    </lineage>
</organism>
<dbReference type="InterPro" id="IPR044168">
    <property type="entry name" value="RISBZ3/4/5"/>
</dbReference>
<sequence length="465" mass="50493">MLLIDTMAILTAMCAAALAGLKCFPYIGGVASAVATAKYATSLYNVINALKNHTVQTVNFVVPVFRLLTCCLKVAQSFAFCVDTAIVVPNIVGLVISTVQICIYLWILVSPRKTRNGSIPNHNVRHPAVSTTMESQSAICAVASPTSSTNISLKKSQTLGGTSGSDYDTKFEGAPFEQSTNPQDVKRMRRMMSNRESDQCSRKRKQAHLADLETQENPKRSRTSYLRRKGPSEQVDQVEQLTDANQQLTTSVTVTDNRILKSDVRALRVKLAVDMVARGALASPASSSKISLKRSQTLRGTSSLDYDTKFEGAPFEQGTNPQDVKRMQRMVSYRESDQCSEQVDHVEQLTDANQQLTTAVTVRDNRKLKSDVRAKVKLAEDVVACGALSCGLGSLGLSSPVLNPQQCRVPDVLPVLEVPADDRCFTGLSPTVQVQNSSLQSLSLESFDNRMTSEVTSCAGAGVDV</sequence>
<evidence type="ECO:0000313" key="9">
    <source>
        <dbReference type="EMBL" id="KAG2648987.1"/>
    </source>
</evidence>
<dbReference type="GO" id="GO:0005634">
    <property type="term" value="C:nucleus"/>
    <property type="evidence" value="ECO:0007669"/>
    <property type="project" value="UniProtKB-SubCell"/>
</dbReference>
<name>A0A8T0WRU7_PANVG</name>
<proteinExistence type="predicted"/>
<keyword evidence="8" id="KW-0732">Signal</keyword>
<feature type="compositionally biased region" description="Polar residues" evidence="6">
    <location>
        <begin position="152"/>
        <end position="166"/>
    </location>
</feature>
<keyword evidence="2" id="KW-0805">Transcription regulation</keyword>
<dbReference type="CDD" id="cd14702">
    <property type="entry name" value="bZIP_plant_GBF1"/>
    <property type="match status" value="1"/>
</dbReference>
<evidence type="ECO:0000256" key="6">
    <source>
        <dbReference type="SAM" id="MobiDB-lite"/>
    </source>
</evidence>
<reference evidence="9" key="1">
    <citation type="submission" date="2020-05" db="EMBL/GenBank/DDBJ databases">
        <title>WGS assembly of Panicum virgatum.</title>
        <authorList>
            <person name="Lovell J.T."/>
            <person name="Jenkins J."/>
            <person name="Shu S."/>
            <person name="Juenger T.E."/>
            <person name="Schmutz J."/>
        </authorList>
    </citation>
    <scope>NUCLEOTIDE SEQUENCE</scope>
    <source>
        <strain evidence="9">AP13</strain>
    </source>
</reference>
<gene>
    <name evidence="9" type="ORF">PVAP13_1NG107800</name>
</gene>
<comment type="subcellular location">
    <subcellularLocation>
        <location evidence="1">Nucleus</location>
    </subcellularLocation>
</comment>
<accession>A0A8T0WRU7</accession>
<feature type="compositionally biased region" description="Basic residues" evidence="6">
    <location>
        <begin position="220"/>
        <end position="229"/>
    </location>
</feature>
<dbReference type="Gene3D" id="1.20.5.170">
    <property type="match status" value="1"/>
</dbReference>
<evidence type="ECO:0000256" key="1">
    <source>
        <dbReference type="ARBA" id="ARBA00004123"/>
    </source>
</evidence>
<keyword evidence="7" id="KW-0472">Membrane</keyword>
<feature type="transmembrane region" description="Helical" evidence="7">
    <location>
        <begin position="86"/>
        <end position="109"/>
    </location>
</feature>
<feature type="chain" id="PRO_5035794762" evidence="8">
    <location>
        <begin position="20"/>
        <end position="465"/>
    </location>
</feature>
<dbReference type="AlphaFoldDB" id="A0A8T0WRU7"/>
<protein>
    <submittedName>
        <fullName evidence="9">Uncharacterized protein</fullName>
    </submittedName>
</protein>
<dbReference type="PANTHER" id="PTHR47693:SF1">
    <property type="entry name" value="BZIP TRANSCRIPTION FACTOR RISBZ3"/>
    <property type="match status" value="1"/>
</dbReference>
<keyword evidence="10" id="KW-1185">Reference proteome</keyword>
<dbReference type="PANTHER" id="PTHR47693">
    <property type="entry name" value="BZIP TRANSCRIPTION FACTOR RISBZ3-RELATED"/>
    <property type="match status" value="1"/>
</dbReference>
<keyword evidence="7" id="KW-1133">Transmembrane helix</keyword>
<feature type="compositionally biased region" description="Basic and acidic residues" evidence="6">
    <location>
        <begin position="208"/>
        <end position="219"/>
    </location>
</feature>
<keyword evidence="3" id="KW-0238">DNA-binding</keyword>
<evidence type="ECO:0000256" key="2">
    <source>
        <dbReference type="ARBA" id="ARBA00023015"/>
    </source>
</evidence>
<dbReference type="Proteomes" id="UP000823388">
    <property type="component" value="Chromosome 1N"/>
</dbReference>
<keyword evidence="7" id="KW-0812">Transmembrane</keyword>
<dbReference type="EMBL" id="CM029038">
    <property type="protein sequence ID" value="KAG2648987.1"/>
    <property type="molecule type" value="Genomic_DNA"/>
</dbReference>
<dbReference type="InterPro" id="IPR045314">
    <property type="entry name" value="bZIP_plant_GBF1"/>
</dbReference>